<evidence type="ECO:0000313" key="2">
    <source>
        <dbReference type="Proteomes" id="UP000652761"/>
    </source>
</evidence>
<organism evidence="1 2">
    <name type="scientific">Colocasia esculenta</name>
    <name type="common">Wild taro</name>
    <name type="synonym">Arum esculentum</name>
    <dbReference type="NCBI Taxonomy" id="4460"/>
    <lineage>
        <taxon>Eukaryota</taxon>
        <taxon>Viridiplantae</taxon>
        <taxon>Streptophyta</taxon>
        <taxon>Embryophyta</taxon>
        <taxon>Tracheophyta</taxon>
        <taxon>Spermatophyta</taxon>
        <taxon>Magnoliopsida</taxon>
        <taxon>Liliopsida</taxon>
        <taxon>Araceae</taxon>
        <taxon>Aroideae</taxon>
        <taxon>Colocasieae</taxon>
        <taxon>Colocasia</taxon>
    </lineage>
</organism>
<reference evidence="1" key="1">
    <citation type="submission" date="2017-07" db="EMBL/GenBank/DDBJ databases">
        <title>Taro Niue Genome Assembly and Annotation.</title>
        <authorList>
            <person name="Atibalentja N."/>
            <person name="Keating K."/>
            <person name="Fields C.J."/>
        </authorList>
    </citation>
    <scope>NUCLEOTIDE SEQUENCE</scope>
    <source>
        <strain evidence="1">Niue_2</strain>
        <tissue evidence="1">Leaf</tissue>
    </source>
</reference>
<sequence length="72" mass="7662">MHLTLCYLYTYTSANAHSAFGRVPWSSSSETGIVDRVGASGGFTTPPIGASGRRSRLATGKPRKGCKVGCYY</sequence>
<comment type="caution">
    <text evidence="1">The sequence shown here is derived from an EMBL/GenBank/DDBJ whole genome shotgun (WGS) entry which is preliminary data.</text>
</comment>
<accession>A0A843V8T3</accession>
<evidence type="ECO:0000313" key="1">
    <source>
        <dbReference type="EMBL" id="MQL90004.1"/>
    </source>
</evidence>
<dbReference type="EMBL" id="NMUH01001199">
    <property type="protein sequence ID" value="MQL90004.1"/>
    <property type="molecule type" value="Genomic_DNA"/>
</dbReference>
<gene>
    <name evidence="1" type="ORF">Taro_022592</name>
</gene>
<proteinExistence type="predicted"/>
<name>A0A843V8T3_COLES</name>
<protein>
    <submittedName>
        <fullName evidence="1">Uncharacterized protein</fullName>
    </submittedName>
</protein>
<dbReference type="Proteomes" id="UP000652761">
    <property type="component" value="Unassembled WGS sequence"/>
</dbReference>
<dbReference type="AlphaFoldDB" id="A0A843V8T3"/>
<keyword evidence="2" id="KW-1185">Reference proteome</keyword>